<name>A0AB38ZP99_9ADEN</name>
<proteinExistence type="predicted"/>
<feature type="region of interest" description="Disordered" evidence="1">
    <location>
        <begin position="1"/>
        <end position="24"/>
    </location>
</feature>
<protein>
    <submittedName>
        <fullName evidence="2">PAV19 protein</fullName>
    </submittedName>
</protein>
<sequence>MRGRTRVRQRLRRRGPPYQHLHTATPALPSSSYLTMSQLFLSLIMQPVHFPILCGAYTNTLRNIRANGMDENTAAHALGEFFSSSVLNTLYISGAHDSHADRFFSNLRSVLRSEPEVVFLQYSEDLSPTTNDKRVVRVRHSVVAWPTPPSEHRVMTFPLSDRSYRPFCRDDFCCYLYCGNTEDGPYEGFRCKNPNGELCLRRRVGGGASCGRCFWVPMKKRLKEPYPPLRGDDAYMIDEGCVAEPLGVWGKFFRLHFSDSESEGPDSGDEVPSEAEW</sequence>
<evidence type="ECO:0000313" key="2">
    <source>
        <dbReference type="EMBL" id="XBY87744.1"/>
    </source>
</evidence>
<dbReference type="EMBL" id="OR096706">
    <property type="protein sequence ID" value="XBY87744.1"/>
    <property type="molecule type" value="Genomic_DNA"/>
</dbReference>
<reference evidence="2" key="1">
    <citation type="submission" date="2023-06" db="EMBL/GenBank/DDBJ databases">
        <title>Identification of a novel pathogenic adenovirus species in African Grey Parrot unveils distinct lineage within aviadenoviruses.</title>
        <authorList>
            <person name="Das T."/>
            <person name="Raidal S."/>
            <person name="Das S."/>
        </authorList>
    </citation>
    <scope>NUCLEOTIDE SEQUENCE</scope>
    <source>
        <strain evidence="2">CS23-0540</strain>
    </source>
</reference>
<organism evidence="2">
    <name type="scientific">Psittacine aviadenovirus B</name>
    <dbReference type="NCBI Taxonomy" id="2169709"/>
    <lineage>
        <taxon>Viruses</taxon>
        <taxon>Varidnaviria</taxon>
        <taxon>Bamfordvirae</taxon>
        <taxon>Preplasmiviricota</taxon>
        <taxon>Polisuviricotina</taxon>
        <taxon>Pharingeaviricetes</taxon>
        <taxon>Rowavirales</taxon>
        <taxon>Adenoviridae</taxon>
        <taxon>Aviadenovirus</taxon>
        <taxon>Aviadenovirus rubri</taxon>
    </lineage>
</organism>
<feature type="compositionally biased region" description="Basic residues" evidence="1">
    <location>
        <begin position="1"/>
        <end position="15"/>
    </location>
</feature>
<accession>A0AB38ZP99</accession>
<evidence type="ECO:0000256" key="1">
    <source>
        <dbReference type="SAM" id="MobiDB-lite"/>
    </source>
</evidence>